<gene>
    <name evidence="1" type="ordered locus">EFER_2875</name>
</gene>
<protein>
    <submittedName>
        <fullName evidence="1">Uncharacterized protein</fullName>
    </submittedName>
</protein>
<name>B7LPF1_ESCF3</name>
<dbReference type="EMBL" id="CU928158">
    <property type="protein sequence ID" value="CAQ90368.1"/>
    <property type="molecule type" value="Genomic_DNA"/>
</dbReference>
<dbReference type="HOGENOM" id="CLU_3098884_0_0_6"/>
<keyword evidence="2" id="KW-1185">Reference proteome</keyword>
<organism evidence="1 2">
    <name type="scientific">Escherichia fergusonii (strain ATCC 35469 / DSM 13698 / CCUG 18766 / IAM 14443 / JCM 21226 / LMG 7866 / NBRC 102419 / NCTC 12128 / CDC 0568-73)</name>
    <dbReference type="NCBI Taxonomy" id="585054"/>
    <lineage>
        <taxon>Bacteria</taxon>
        <taxon>Pseudomonadati</taxon>
        <taxon>Pseudomonadota</taxon>
        <taxon>Gammaproteobacteria</taxon>
        <taxon>Enterobacterales</taxon>
        <taxon>Enterobacteriaceae</taxon>
        <taxon>Escherichia</taxon>
    </lineage>
</organism>
<proteinExistence type="predicted"/>
<dbReference type="Proteomes" id="UP000000745">
    <property type="component" value="Chromosome"/>
</dbReference>
<evidence type="ECO:0000313" key="1">
    <source>
        <dbReference type="EMBL" id="CAQ90368.1"/>
    </source>
</evidence>
<accession>B7LPF1</accession>
<sequence length="51" mass="5547">MAKVDVKCPFCKQTAPLKNMDWEAPDISVIAVRHAAGAFNLMMNTAPVSRA</sequence>
<dbReference type="KEGG" id="efe:EFER_2875"/>
<evidence type="ECO:0000313" key="2">
    <source>
        <dbReference type="Proteomes" id="UP000000745"/>
    </source>
</evidence>
<reference evidence="2" key="1">
    <citation type="journal article" date="2009" name="PLoS Genet.">
        <title>Organised genome dynamics in the Escherichia coli species results in highly diverse adaptive paths.</title>
        <authorList>
            <person name="Touchon M."/>
            <person name="Hoede C."/>
            <person name="Tenaillon O."/>
            <person name="Barbe V."/>
            <person name="Baeriswyl S."/>
            <person name="Bidet P."/>
            <person name="Bingen E."/>
            <person name="Bonacorsi S."/>
            <person name="Bouchier C."/>
            <person name="Bouvet O."/>
            <person name="Calteau A."/>
            <person name="Chiapello H."/>
            <person name="Clermont O."/>
            <person name="Cruveiller S."/>
            <person name="Danchin A."/>
            <person name="Diard M."/>
            <person name="Dossat C."/>
            <person name="Karoui M.E."/>
            <person name="Frapy E."/>
            <person name="Garry L."/>
            <person name="Ghigo J.M."/>
            <person name="Gilles A.M."/>
            <person name="Johnson J."/>
            <person name="Le Bouguenec C."/>
            <person name="Lescat M."/>
            <person name="Mangenot S."/>
            <person name="Martinez-Jehanne V."/>
            <person name="Matic I."/>
            <person name="Nassif X."/>
            <person name="Oztas S."/>
            <person name="Petit M.A."/>
            <person name="Pichon C."/>
            <person name="Rouy Z."/>
            <person name="Ruf C.S."/>
            <person name="Schneider D."/>
            <person name="Tourret J."/>
            <person name="Vacherie B."/>
            <person name="Vallenet D."/>
            <person name="Medigue C."/>
            <person name="Rocha E.P.C."/>
            <person name="Denamur E."/>
        </authorList>
    </citation>
    <scope>NUCLEOTIDE SEQUENCE [LARGE SCALE GENOMIC DNA]</scope>
    <source>
        <strain evidence="2">ATCC 35469 / DSM 13698 / BCRC 15582 / CCUG 18766 / IAM 14443 / JCM 21226 / LMG 7866 / NBRC 102419 / NCTC 12128 / CDC 0568-73</strain>
    </source>
</reference>
<dbReference type="AlphaFoldDB" id="B7LPF1"/>